<dbReference type="Pfam" id="PF05050">
    <property type="entry name" value="Methyltransf_21"/>
    <property type="match status" value="1"/>
</dbReference>
<organism evidence="2 3">
    <name type="scientific">Paenibacillus cisolokensis</name>
    <dbReference type="NCBI Taxonomy" id="1658519"/>
    <lineage>
        <taxon>Bacteria</taxon>
        <taxon>Bacillati</taxon>
        <taxon>Bacillota</taxon>
        <taxon>Bacilli</taxon>
        <taxon>Bacillales</taxon>
        <taxon>Paenibacillaceae</taxon>
        <taxon>Paenibacillus</taxon>
    </lineage>
</organism>
<dbReference type="InterPro" id="IPR029063">
    <property type="entry name" value="SAM-dependent_MTases_sf"/>
</dbReference>
<dbReference type="RefSeq" id="WP_213530873.1">
    <property type="nucleotide sequence ID" value="NZ_BOVJ01000174.1"/>
</dbReference>
<dbReference type="Gene3D" id="3.40.50.150">
    <property type="entry name" value="Vaccinia Virus protein VP39"/>
    <property type="match status" value="1"/>
</dbReference>
<accession>A0ABQ4NDL3</accession>
<evidence type="ECO:0000259" key="1">
    <source>
        <dbReference type="Pfam" id="PF05050"/>
    </source>
</evidence>
<gene>
    <name evidence="2" type="ORF">PACILC2_48950</name>
</gene>
<evidence type="ECO:0000313" key="2">
    <source>
        <dbReference type="EMBL" id="GIQ66327.1"/>
    </source>
</evidence>
<dbReference type="InterPro" id="IPR052514">
    <property type="entry name" value="SAM-dependent_MTase"/>
</dbReference>
<dbReference type="NCBIfam" id="TIGR01444">
    <property type="entry name" value="fkbM_fam"/>
    <property type="match status" value="1"/>
</dbReference>
<dbReference type="PANTHER" id="PTHR34203:SF15">
    <property type="entry name" value="SLL1173 PROTEIN"/>
    <property type="match status" value="1"/>
</dbReference>
<keyword evidence="3" id="KW-1185">Reference proteome</keyword>
<name>A0ABQ4NDL3_9BACL</name>
<sequence length="261" mass="30568">MNGYERIVLSDGNVLFGHKDEYISNMIRETGDYYEIIDLKKFEKYIPFEPVVYDIGSNIGNHTLYFSKKLRAKKIYAFEPVVPNINLLNMNIKENNLKNVEVLPVAVGSRRGRTALSINERNMGECKLIENEIGNTSIVTINELDLDTPDFVKIDVEGAEVEVLKGMSEILSKDSPVIWIETSDNFLKVDQFLLKYQYELVDAHNFNFIYMKYNTLDNRLSKIQTFKENIILEYKNTTIDKWNLNRWLRAEKIRLDNLRYK</sequence>
<protein>
    <recommendedName>
        <fullName evidence="1">Methyltransferase FkbM domain-containing protein</fullName>
    </recommendedName>
</protein>
<dbReference type="InterPro" id="IPR006342">
    <property type="entry name" value="FkbM_mtfrase"/>
</dbReference>
<dbReference type="EMBL" id="BOVJ01000174">
    <property type="protein sequence ID" value="GIQ66327.1"/>
    <property type="molecule type" value="Genomic_DNA"/>
</dbReference>
<feature type="domain" description="Methyltransferase FkbM" evidence="1">
    <location>
        <begin position="54"/>
        <end position="200"/>
    </location>
</feature>
<evidence type="ECO:0000313" key="3">
    <source>
        <dbReference type="Proteomes" id="UP000680304"/>
    </source>
</evidence>
<reference evidence="2 3" key="1">
    <citation type="submission" date="2021-04" db="EMBL/GenBank/DDBJ databases">
        <title>Draft genome sequence of Paenibacillus cisolokensis, LC2-13A.</title>
        <authorList>
            <person name="Uke A."/>
            <person name="Chhe C."/>
            <person name="Baramee S."/>
            <person name="Kosugi A."/>
        </authorList>
    </citation>
    <scope>NUCLEOTIDE SEQUENCE [LARGE SCALE GENOMIC DNA]</scope>
    <source>
        <strain evidence="2 3">LC2-13A</strain>
    </source>
</reference>
<proteinExistence type="predicted"/>
<dbReference type="Proteomes" id="UP000680304">
    <property type="component" value="Unassembled WGS sequence"/>
</dbReference>
<dbReference type="SUPFAM" id="SSF53335">
    <property type="entry name" value="S-adenosyl-L-methionine-dependent methyltransferases"/>
    <property type="match status" value="1"/>
</dbReference>
<comment type="caution">
    <text evidence="2">The sequence shown here is derived from an EMBL/GenBank/DDBJ whole genome shotgun (WGS) entry which is preliminary data.</text>
</comment>
<dbReference type="PANTHER" id="PTHR34203">
    <property type="entry name" value="METHYLTRANSFERASE, FKBM FAMILY PROTEIN"/>
    <property type="match status" value="1"/>
</dbReference>